<dbReference type="GO" id="GO:0008233">
    <property type="term" value="F:peptidase activity"/>
    <property type="evidence" value="ECO:0007669"/>
    <property type="project" value="InterPro"/>
</dbReference>
<protein>
    <submittedName>
        <fullName evidence="2">RsiW-degrading membrane proteinase PrsW (M82 family)</fullName>
    </submittedName>
</protein>
<reference evidence="2 3" key="1">
    <citation type="submission" date="2019-06" db="EMBL/GenBank/DDBJ databases">
        <title>Sequencing the genomes of 1000 actinobacteria strains.</title>
        <authorList>
            <person name="Klenk H.-P."/>
        </authorList>
    </citation>
    <scope>NUCLEOTIDE SEQUENCE [LARGE SCALE GENOMIC DNA]</scope>
    <source>
        <strain evidence="2 3">DSM 18082</strain>
    </source>
</reference>
<feature type="transmembrane region" description="Helical" evidence="1">
    <location>
        <begin position="112"/>
        <end position="134"/>
    </location>
</feature>
<dbReference type="AlphaFoldDB" id="A0A542ZH10"/>
<feature type="transmembrane region" description="Helical" evidence="1">
    <location>
        <begin position="245"/>
        <end position="266"/>
    </location>
</feature>
<feature type="transmembrane region" description="Helical" evidence="1">
    <location>
        <begin position="216"/>
        <end position="233"/>
    </location>
</feature>
<dbReference type="OrthoDB" id="9785431at2"/>
<dbReference type="PANTHER" id="PTHR36844:SF1">
    <property type="entry name" value="PROTEASE PRSW"/>
    <property type="match status" value="1"/>
</dbReference>
<gene>
    <name evidence="2" type="ORF">FB474_0967</name>
</gene>
<dbReference type="Pfam" id="PF13367">
    <property type="entry name" value="PrsW-protease"/>
    <property type="match status" value="1"/>
</dbReference>
<keyword evidence="3" id="KW-1185">Reference proteome</keyword>
<keyword evidence="1" id="KW-0472">Membrane</keyword>
<sequence length="370" mass="39429">MTWGTRSVIRRWVQGAVMIVGFGVCALVLGEAAGVSAGVGASLLGVLLAVLPLGVVVPAFLWLDRFEAEPTRLLVLTFLWGALVASAGALVLNTSTMVVLRNAGQDPLTLGAVVVAPVVEETLKGLVVLLIWRLRRQEFDGIVDGMVYAGLSAAGFAFAENIFYLARAFHDTGGAGLATVFLLRGVMGPFAHPVFTICTGIGLGVAATTRRTGTRVLAPLLGWLAAVTLHATWNLTTVAGIQGFLVAYVFLQVPLFAAFIGVALWARRREGRLIGVHLAPYAEAGWLTYPEVRMLASMPDRRRARVWARMTGGRRSLAAMTAFQDVASELAVLRMRVARGAGGPEAPAREEALLLDLAARRREFAGTVLT</sequence>
<evidence type="ECO:0000313" key="2">
    <source>
        <dbReference type="EMBL" id="TQL59606.1"/>
    </source>
</evidence>
<dbReference type="PANTHER" id="PTHR36844">
    <property type="entry name" value="PROTEASE PRSW"/>
    <property type="match status" value="1"/>
</dbReference>
<keyword evidence="1" id="KW-0812">Transmembrane</keyword>
<feature type="transmembrane region" description="Helical" evidence="1">
    <location>
        <begin position="39"/>
        <end position="61"/>
    </location>
</feature>
<comment type="caution">
    <text evidence="2">The sequence shown here is derived from an EMBL/GenBank/DDBJ whole genome shotgun (WGS) entry which is preliminary data.</text>
</comment>
<feature type="transmembrane region" description="Helical" evidence="1">
    <location>
        <begin position="186"/>
        <end position="209"/>
    </location>
</feature>
<feature type="transmembrane region" description="Helical" evidence="1">
    <location>
        <begin position="73"/>
        <end position="92"/>
    </location>
</feature>
<keyword evidence="1" id="KW-1133">Transmembrane helix</keyword>
<dbReference type="RefSeq" id="WP_141787606.1">
    <property type="nucleotide sequence ID" value="NZ_BAAAKX010000004.1"/>
</dbReference>
<feature type="transmembrane region" description="Helical" evidence="1">
    <location>
        <begin position="146"/>
        <end position="166"/>
    </location>
</feature>
<proteinExistence type="predicted"/>
<dbReference type="Proteomes" id="UP000319514">
    <property type="component" value="Unassembled WGS sequence"/>
</dbReference>
<dbReference type="EMBL" id="VFOQ01000001">
    <property type="protein sequence ID" value="TQL59606.1"/>
    <property type="molecule type" value="Genomic_DNA"/>
</dbReference>
<dbReference type="InterPro" id="IPR026898">
    <property type="entry name" value="PrsW"/>
</dbReference>
<feature type="transmembrane region" description="Helical" evidence="1">
    <location>
        <begin position="12"/>
        <end position="33"/>
    </location>
</feature>
<organism evidence="2 3">
    <name type="scientific">Oryzihumus leptocrescens</name>
    <dbReference type="NCBI Taxonomy" id="297536"/>
    <lineage>
        <taxon>Bacteria</taxon>
        <taxon>Bacillati</taxon>
        <taxon>Actinomycetota</taxon>
        <taxon>Actinomycetes</taxon>
        <taxon>Micrococcales</taxon>
        <taxon>Intrasporangiaceae</taxon>
        <taxon>Oryzihumus</taxon>
    </lineage>
</organism>
<name>A0A542ZH10_9MICO</name>
<evidence type="ECO:0000256" key="1">
    <source>
        <dbReference type="SAM" id="Phobius"/>
    </source>
</evidence>
<accession>A0A542ZH10</accession>
<evidence type="ECO:0000313" key="3">
    <source>
        <dbReference type="Proteomes" id="UP000319514"/>
    </source>
</evidence>